<organism evidence="5 6">
    <name type="scientific">Penicillium cosmopolitanum</name>
    <dbReference type="NCBI Taxonomy" id="1131564"/>
    <lineage>
        <taxon>Eukaryota</taxon>
        <taxon>Fungi</taxon>
        <taxon>Dikarya</taxon>
        <taxon>Ascomycota</taxon>
        <taxon>Pezizomycotina</taxon>
        <taxon>Eurotiomycetes</taxon>
        <taxon>Eurotiomycetidae</taxon>
        <taxon>Eurotiales</taxon>
        <taxon>Aspergillaceae</taxon>
        <taxon>Penicillium</taxon>
    </lineage>
</organism>
<feature type="compositionally biased region" description="Basic and acidic residues" evidence="3">
    <location>
        <begin position="99"/>
        <end position="116"/>
    </location>
</feature>
<keyword evidence="1 2" id="KW-0238">DNA-binding</keyword>
<protein>
    <recommendedName>
        <fullName evidence="4">HMG box domain-containing protein</fullName>
    </recommendedName>
</protein>
<dbReference type="Gene3D" id="1.10.30.10">
    <property type="entry name" value="High mobility group box domain"/>
    <property type="match status" value="1"/>
</dbReference>
<dbReference type="PANTHER" id="PTHR48112">
    <property type="entry name" value="HIGH MOBILITY GROUP PROTEIN DSP1"/>
    <property type="match status" value="1"/>
</dbReference>
<dbReference type="GeneID" id="81375993"/>
<feature type="DNA-binding region" description="HMG box" evidence="2">
    <location>
        <begin position="234"/>
        <end position="298"/>
    </location>
</feature>
<comment type="caution">
    <text evidence="5">The sequence shown here is derived from an EMBL/GenBank/DDBJ whole genome shotgun (WGS) entry which is preliminary data.</text>
</comment>
<proteinExistence type="predicted"/>
<dbReference type="InterPro" id="IPR036910">
    <property type="entry name" value="HMG_box_dom_sf"/>
</dbReference>
<keyword evidence="2" id="KW-0539">Nucleus</keyword>
<dbReference type="OrthoDB" id="1919336at2759"/>
<dbReference type="GO" id="GO:0005634">
    <property type="term" value="C:nucleus"/>
    <property type="evidence" value="ECO:0007669"/>
    <property type="project" value="UniProtKB-UniRule"/>
</dbReference>
<dbReference type="AlphaFoldDB" id="A0A9W9VEP4"/>
<dbReference type="SMART" id="SM00398">
    <property type="entry name" value="HMG"/>
    <property type="match status" value="1"/>
</dbReference>
<dbReference type="InterPro" id="IPR009071">
    <property type="entry name" value="HMG_box_dom"/>
</dbReference>
<feature type="compositionally biased region" description="Basic residues" evidence="3">
    <location>
        <begin position="73"/>
        <end position="98"/>
    </location>
</feature>
<feature type="region of interest" description="Disordered" evidence="3">
    <location>
        <begin position="44"/>
        <end position="116"/>
    </location>
</feature>
<evidence type="ECO:0000259" key="4">
    <source>
        <dbReference type="PROSITE" id="PS50118"/>
    </source>
</evidence>
<dbReference type="PANTHER" id="PTHR48112:SF22">
    <property type="entry name" value="MITOCHONDRIAL TRANSCRIPTION FACTOR A, ISOFORM B"/>
    <property type="match status" value="1"/>
</dbReference>
<dbReference type="GO" id="GO:0003677">
    <property type="term" value="F:DNA binding"/>
    <property type="evidence" value="ECO:0007669"/>
    <property type="project" value="UniProtKB-UniRule"/>
</dbReference>
<gene>
    <name evidence="5" type="ORF">N7509_012376</name>
</gene>
<feature type="compositionally biased region" description="Low complexity" evidence="3">
    <location>
        <begin position="53"/>
        <end position="70"/>
    </location>
</feature>
<name>A0A9W9VEP4_9EURO</name>
<reference evidence="5" key="1">
    <citation type="submission" date="2022-12" db="EMBL/GenBank/DDBJ databases">
        <authorList>
            <person name="Petersen C."/>
        </authorList>
    </citation>
    <scope>NUCLEOTIDE SEQUENCE</scope>
    <source>
        <strain evidence="5">IBT 29677</strain>
    </source>
</reference>
<evidence type="ECO:0000256" key="1">
    <source>
        <dbReference type="ARBA" id="ARBA00023125"/>
    </source>
</evidence>
<keyword evidence="6" id="KW-1185">Reference proteome</keyword>
<dbReference type="PROSITE" id="PS50118">
    <property type="entry name" value="HMG_BOX_2"/>
    <property type="match status" value="1"/>
</dbReference>
<dbReference type="InterPro" id="IPR050342">
    <property type="entry name" value="HMGB"/>
</dbReference>
<evidence type="ECO:0000256" key="3">
    <source>
        <dbReference type="SAM" id="MobiDB-lite"/>
    </source>
</evidence>
<dbReference type="Pfam" id="PF00505">
    <property type="entry name" value="HMG_box"/>
    <property type="match status" value="1"/>
</dbReference>
<dbReference type="SUPFAM" id="SSF47095">
    <property type="entry name" value="HMG-box"/>
    <property type="match status" value="1"/>
</dbReference>
<sequence>MASQWASRLGALRHLQVANGLSRPTRVIELQNQLRQLSLASSPRFTAPRAGPASTISSQQTQSFATTSDSAKPKRATKTKTKTATTKRKSSTSTKKPKKELSEAQKEKKAKRAEIDRRKELVEKALKEPTKLPQSVRGLAIKDAFAEHRGQHEGTVAIFKAAAESIKEKGADAVKEQYQALADKNRATNEAAYDAWVRSHTPLQIREANNARRALARDPTRKTRLFLIKDDRLVKRPISAFLLFSKERSSGTDFKDMASAQVDAAKKWRSLSESEKEPYVKRAAEDRERYHREHLEVYGVEARRSSPKEE</sequence>
<evidence type="ECO:0000313" key="5">
    <source>
        <dbReference type="EMBL" id="KAJ5379257.1"/>
    </source>
</evidence>
<feature type="domain" description="HMG box" evidence="4">
    <location>
        <begin position="234"/>
        <end position="298"/>
    </location>
</feature>
<dbReference type="CDD" id="cd00084">
    <property type="entry name" value="HMG-box_SF"/>
    <property type="match status" value="1"/>
</dbReference>
<reference evidence="5" key="2">
    <citation type="journal article" date="2023" name="IMA Fungus">
        <title>Comparative genomic study of the Penicillium genus elucidates a diverse pangenome and 15 lateral gene transfer events.</title>
        <authorList>
            <person name="Petersen C."/>
            <person name="Sorensen T."/>
            <person name="Nielsen M.R."/>
            <person name="Sondergaard T.E."/>
            <person name="Sorensen J.L."/>
            <person name="Fitzpatrick D.A."/>
            <person name="Frisvad J.C."/>
            <person name="Nielsen K.L."/>
        </authorList>
    </citation>
    <scope>NUCLEOTIDE SEQUENCE</scope>
    <source>
        <strain evidence="5">IBT 29677</strain>
    </source>
</reference>
<dbReference type="Proteomes" id="UP001147747">
    <property type="component" value="Unassembled WGS sequence"/>
</dbReference>
<evidence type="ECO:0000256" key="2">
    <source>
        <dbReference type="PROSITE-ProRule" id="PRU00267"/>
    </source>
</evidence>
<dbReference type="RefSeq" id="XP_056483043.1">
    <property type="nucleotide sequence ID" value="XM_056637013.1"/>
</dbReference>
<accession>A0A9W9VEP4</accession>
<dbReference type="EMBL" id="JAPZBU010000011">
    <property type="protein sequence ID" value="KAJ5379257.1"/>
    <property type="molecule type" value="Genomic_DNA"/>
</dbReference>
<evidence type="ECO:0000313" key="6">
    <source>
        <dbReference type="Proteomes" id="UP001147747"/>
    </source>
</evidence>